<accession>J9HYA5</accession>
<proteinExistence type="predicted"/>
<dbReference type="HOGENOM" id="CLU_3034169_0_0_1"/>
<evidence type="ECO:0000313" key="1">
    <source>
        <dbReference type="EMBL" id="EJY57460.1"/>
    </source>
</evidence>
<dbReference type="EMBL" id="CH477267">
    <property type="protein sequence ID" value="EJY57460.1"/>
    <property type="molecule type" value="Genomic_DNA"/>
</dbReference>
<gene>
    <name evidence="1" type="ORF">AaeL_AAEL017485</name>
</gene>
<reference evidence="1" key="3">
    <citation type="submission" date="2012-09" db="EMBL/GenBank/DDBJ databases">
        <authorList>
            <consortium name="VectorBase"/>
        </authorList>
    </citation>
    <scope>NUCLEOTIDE SEQUENCE</scope>
    <source>
        <strain evidence="1">Liverpool</strain>
    </source>
</reference>
<evidence type="ECO:0000313" key="2">
    <source>
        <dbReference type="Proteomes" id="UP000682892"/>
    </source>
</evidence>
<name>J9HYA5_AEDAE</name>
<reference evidence="1" key="1">
    <citation type="submission" date="2005-10" db="EMBL/GenBank/DDBJ databases">
        <authorList>
            <person name="Loftus B.J."/>
            <person name="Nene V.M."/>
            <person name="Hannick L.I."/>
            <person name="Bidwell S."/>
            <person name="Haas B."/>
            <person name="Amedeo P."/>
            <person name="Orvis J."/>
            <person name="Wortman J.R."/>
            <person name="White O.R."/>
            <person name="Salzberg S."/>
            <person name="Shumway M."/>
            <person name="Koo H."/>
            <person name="Zhao Y."/>
            <person name="Holmes M."/>
            <person name="Miller J."/>
            <person name="Schatz M."/>
            <person name="Pop M."/>
            <person name="Pai G."/>
            <person name="Utterback T."/>
            <person name="Rogers Y.-H."/>
            <person name="Kravitz S."/>
            <person name="Fraser C.M."/>
        </authorList>
    </citation>
    <scope>NUCLEOTIDE SEQUENCE</scope>
    <source>
        <strain evidence="1">Liverpool</strain>
    </source>
</reference>
<sequence>MLVLSDLASIRIAVVSILARRFNFFAVAQRLLLEEVSTKWLFAYRLELHAFFIQL</sequence>
<dbReference type="Proteomes" id="UP000682892">
    <property type="component" value="Chromosome 1"/>
</dbReference>
<reference evidence="1" key="2">
    <citation type="journal article" date="2007" name="Science">
        <title>Genome sequence of Aedes aegypti, a major arbovirus vector.</title>
        <authorList>
            <person name="Nene V."/>
            <person name="Wortman J.R."/>
            <person name="Lawson D."/>
            <person name="Haas B."/>
            <person name="Kodira C."/>
            <person name="Tu Z.J."/>
            <person name="Loftus B."/>
            <person name="Xi Z."/>
            <person name="Megy K."/>
            <person name="Grabherr M."/>
            <person name="Ren Q."/>
            <person name="Zdobnov E.M."/>
            <person name="Lobo N.F."/>
            <person name="Campbell K.S."/>
            <person name="Brown S.E."/>
            <person name="Bonaldo M.F."/>
            <person name="Zhu J."/>
            <person name="Sinkins S.P."/>
            <person name="Hogenkamp D.G."/>
            <person name="Amedeo P."/>
            <person name="Arensburger P."/>
            <person name="Atkinson P.W."/>
            <person name="Bidwell S."/>
            <person name="Biedler J."/>
            <person name="Birney E."/>
            <person name="Bruggner R.V."/>
            <person name="Costas J."/>
            <person name="Coy M.R."/>
            <person name="Crabtree J."/>
            <person name="Crawford M."/>
            <person name="Debruyn B."/>
            <person name="Decaprio D."/>
            <person name="Eiglmeier K."/>
            <person name="Eisenstadt E."/>
            <person name="El-Dorry H."/>
            <person name="Gelbart W.M."/>
            <person name="Gomes S.L."/>
            <person name="Hammond M."/>
            <person name="Hannick L.I."/>
            <person name="Hogan J.R."/>
            <person name="Holmes M.H."/>
            <person name="Jaffe D."/>
            <person name="Johnston J.S."/>
            <person name="Kennedy R.C."/>
            <person name="Koo H."/>
            <person name="Kravitz S."/>
            <person name="Kriventseva E.V."/>
            <person name="Kulp D."/>
            <person name="Labutti K."/>
            <person name="Lee E."/>
            <person name="Li S."/>
            <person name="Lovin D.D."/>
            <person name="Mao C."/>
            <person name="Mauceli E."/>
            <person name="Menck C.F."/>
            <person name="Miller J.R."/>
            <person name="Montgomery P."/>
            <person name="Mori A."/>
            <person name="Nascimento A.L."/>
            <person name="Naveira H.F."/>
            <person name="Nusbaum C."/>
            <person name="O'leary S."/>
            <person name="Orvis J."/>
            <person name="Pertea M."/>
            <person name="Quesneville H."/>
            <person name="Reidenbach K.R."/>
            <person name="Rogers Y.H."/>
            <person name="Roth C.W."/>
            <person name="Schneider J.R."/>
            <person name="Schatz M."/>
            <person name="Shumway M."/>
            <person name="Stanke M."/>
            <person name="Stinson E.O."/>
            <person name="Tubio J.M."/>
            <person name="Vanzee J.P."/>
            <person name="Verjovski-Almeida S."/>
            <person name="Werner D."/>
            <person name="White O."/>
            <person name="Wyder S."/>
            <person name="Zeng Q."/>
            <person name="Zhao Q."/>
            <person name="Zhao Y."/>
            <person name="Hill C.A."/>
            <person name="Raikhel A.S."/>
            <person name="Soares M.B."/>
            <person name="Knudson D.L."/>
            <person name="Lee N.H."/>
            <person name="Galagan J."/>
            <person name="Salzberg S.L."/>
            <person name="Paulsen I.T."/>
            <person name="Dimopoulos G."/>
            <person name="Collins F.H."/>
            <person name="Birren B."/>
            <person name="Fraser-Liggett C.M."/>
            <person name="Severson D.W."/>
        </authorList>
    </citation>
    <scope>NUCLEOTIDE SEQUENCE [LARGE SCALE GENOMIC DNA]</scope>
    <source>
        <strain evidence="1">Liverpool</strain>
    </source>
</reference>
<protein>
    <submittedName>
        <fullName evidence="1">AAEL017485-PA</fullName>
    </submittedName>
</protein>
<dbReference type="AlphaFoldDB" id="J9HYA5"/>
<dbReference type="PaxDb" id="7159-AAEL017485-PA"/>
<organism evidence="1 2">
    <name type="scientific">Aedes aegypti</name>
    <name type="common">Yellowfever mosquito</name>
    <name type="synonym">Culex aegypti</name>
    <dbReference type="NCBI Taxonomy" id="7159"/>
    <lineage>
        <taxon>Eukaryota</taxon>
        <taxon>Metazoa</taxon>
        <taxon>Ecdysozoa</taxon>
        <taxon>Arthropoda</taxon>
        <taxon>Hexapoda</taxon>
        <taxon>Insecta</taxon>
        <taxon>Pterygota</taxon>
        <taxon>Neoptera</taxon>
        <taxon>Endopterygota</taxon>
        <taxon>Diptera</taxon>
        <taxon>Nematocera</taxon>
        <taxon>Culicoidea</taxon>
        <taxon>Culicidae</taxon>
        <taxon>Culicinae</taxon>
        <taxon>Aedini</taxon>
        <taxon>Aedes</taxon>
        <taxon>Stegomyia</taxon>
    </lineage>
</organism>